<sequence>MLSFCCCYGWRSGNAVGLRHILCGSASNCYMLDALEIALDAGIFPPIRQGLHSPKTIRDLSMRAPRIVQSSRRYLPAPVNSRLIGLASCLEICSGLHCSQHGANRLRLPRWGHRKDQLEQQQQQQHLQLAIQHIRPGLGIASAAARCGCTGAQEQTKSIRTDSSGESGEAERAARARGSAELGRYFGVCARAGGAQSLHVDLHKRRYRRNGLQCTY</sequence>
<accession>M2QMH9</accession>
<dbReference type="EMBL" id="KB445806">
    <property type="protein sequence ID" value="EMD33365.1"/>
    <property type="molecule type" value="Genomic_DNA"/>
</dbReference>
<keyword evidence="2" id="KW-1185">Reference proteome</keyword>
<dbReference type="HOGENOM" id="CLU_1277490_0_0_1"/>
<name>M2QMH9_CERS8</name>
<proteinExistence type="predicted"/>
<gene>
    <name evidence="1" type="ORF">CERSUDRAFT_126127</name>
</gene>
<evidence type="ECO:0000313" key="1">
    <source>
        <dbReference type="EMBL" id="EMD33365.1"/>
    </source>
</evidence>
<organism evidence="1 2">
    <name type="scientific">Ceriporiopsis subvermispora (strain B)</name>
    <name type="common">White-rot fungus</name>
    <name type="synonym">Gelatoporia subvermispora</name>
    <dbReference type="NCBI Taxonomy" id="914234"/>
    <lineage>
        <taxon>Eukaryota</taxon>
        <taxon>Fungi</taxon>
        <taxon>Dikarya</taxon>
        <taxon>Basidiomycota</taxon>
        <taxon>Agaricomycotina</taxon>
        <taxon>Agaricomycetes</taxon>
        <taxon>Polyporales</taxon>
        <taxon>Gelatoporiaceae</taxon>
        <taxon>Gelatoporia</taxon>
    </lineage>
</organism>
<dbReference type="Proteomes" id="UP000016930">
    <property type="component" value="Unassembled WGS sequence"/>
</dbReference>
<protein>
    <submittedName>
        <fullName evidence="1">Uncharacterized protein</fullName>
    </submittedName>
</protein>
<evidence type="ECO:0000313" key="2">
    <source>
        <dbReference type="Proteomes" id="UP000016930"/>
    </source>
</evidence>
<dbReference type="AlphaFoldDB" id="M2QMH9"/>
<reference evidence="1 2" key="1">
    <citation type="journal article" date="2012" name="Proc. Natl. Acad. Sci. U.S.A.">
        <title>Comparative genomics of Ceriporiopsis subvermispora and Phanerochaete chrysosporium provide insight into selective ligninolysis.</title>
        <authorList>
            <person name="Fernandez-Fueyo E."/>
            <person name="Ruiz-Duenas F.J."/>
            <person name="Ferreira P."/>
            <person name="Floudas D."/>
            <person name="Hibbett D.S."/>
            <person name="Canessa P."/>
            <person name="Larrondo L.F."/>
            <person name="James T.Y."/>
            <person name="Seelenfreund D."/>
            <person name="Lobos S."/>
            <person name="Polanco R."/>
            <person name="Tello M."/>
            <person name="Honda Y."/>
            <person name="Watanabe T."/>
            <person name="Watanabe T."/>
            <person name="Ryu J.S."/>
            <person name="Kubicek C.P."/>
            <person name="Schmoll M."/>
            <person name="Gaskell J."/>
            <person name="Hammel K.E."/>
            <person name="St John F.J."/>
            <person name="Vanden Wymelenberg A."/>
            <person name="Sabat G."/>
            <person name="Splinter BonDurant S."/>
            <person name="Syed K."/>
            <person name="Yadav J.S."/>
            <person name="Doddapaneni H."/>
            <person name="Subramanian V."/>
            <person name="Lavin J.L."/>
            <person name="Oguiza J.A."/>
            <person name="Perez G."/>
            <person name="Pisabarro A.G."/>
            <person name="Ramirez L."/>
            <person name="Santoyo F."/>
            <person name="Master E."/>
            <person name="Coutinho P.M."/>
            <person name="Henrissat B."/>
            <person name="Lombard V."/>
            <person name="Magnuson J.K."/>
            <person name="Kuees U."/>
            <person name="Hori C."/>
            <person name="Igarashi K."/>
            <person name="Samejima M."/>
            <person name="Held B.W."/>
            <person name="Barry K.W."/>
            <person name="LaButti K.M."/>
            <person name="Lapidus A."/>
            <person name="Lindquist E.A."/>
            <person name="Lucas S.M."/>
            <person name="Riley R."/>
            <person name="Salamov A.A."/>
            <person name="Hoffmeister D."/>
            <person name="Schwenk D."/>
            <person name="Hadar Y."/>
            <person name="Yarden O."/>
            <person name="de Vries R.P."/>
            <person name="Wiebenga A."/>
            <person name="Stenlid J."/>
            <person name="Eastwood D."/>
            <person name="Grigoriev I.V."/>
            <person name="Berka R.M."/>
            <person name="Blanchette R.A."/>
            <person name="Kersten P."/>
            <person name="Martinez A.T."/>
            <person name="Vicuna R."/>
            <person name="Cullen D."/>
        </authorList>
    </citation>
    <scope>NUCLEOTIDE SEQUENCE [LARGE SCALE GENOMIC DNA]</scope>
    <source>
        <strain evidence="1 2">B</strain>
    </source>
</reference>